<dbReference type="Pfam" id="PF01934">
    <property type="entry name" value="HepT-like"/>
    <property type="match status" value="1"/>
</dbReference>
<keyword evidence="5" id="KW-0378">Hydrolase</keyword>
<dbReference type="GO" id="GO:0110001">
    <property type="term" value="C:toxin-antitoxin complex"/>
    <property type="evidence" value="ECO:0007669"/>
    <property type="project" value="InterPro"/>
</dbReference>
<dbReference type="SUPFAM" id="SSF81593">
    <property type="entry name" value="Nucleotidyltransferase substrate binding subunit/domain"/>
    <property type="match status" value="1"/>
</dbReference>
<dbReference type="OrthoDB" id="9810538at2"/>
<keyword evidence="2" id="KW-1277">Toxin-antitoxin system</keyword>
<dbReference type="Proteomes" id="UP000186102">
    <property type="component" value="Unassembled WGS sequence"/>
</dbReference>
<dbReference type="Gene3D" id="1.20.120.580">
    <property type="entry name" value="bsu32300-like"/>
    <property type="match status" value="1"/>
</dbReference>
<dbReference type="InterPro" id="IPR008201">
    <property type="entry name" value="HepT-like"/>
</dbReference>
<dbReference type="GO" id="GO:0016787">
    <property type="term" value="F:hydrolase activity"/>
    <property type="evidence" value="ECO:0007669"/>
    <property type="project" value="UniProtKB-KW"/>
</dbReference>
<keyword evidence="4" id="KW-0547">Nucleotide-binding</keyword>
<evidence type="ECO:0000313" key="7">
    <source>
        <dbReference type="EMBL" id="OLN31902.1"/>
    </source>
</evidence>
<dbReference type="GO" id="GO:0004540">
    <property type="term" value="F:RNA nuclease activity"/>
    <property type="evidence" value="ECO:0007669"/>
    <property type="project" value="InterPro"/>
</dbReference>
<proteinExistence type="inferred from homology"/>
<dbReference type="InterPro" id="IPR051813">
    <property type="entry name" value="HepT_RNase_toxin"/>
</dbReference>
<dbReference type="AlphaFoldDB" id="A0A1Q8QX35"/>
<dbReference type="GO" id="GO:0000166">
    <property type="term" value="F:nucleotide binding"/>
    <property type="evidence" value="ECO:0007669"/>
    <property type="project" value="UniProtKB-KW"/>
</dbReference>
<evidence type="ECO:0000256" key="1">
    <source>
        <dbReference type="ARBA" id="ARBA00022553"/>
    </source>
</evidence>
<dbReference type="PANTHER" id="PTHR34139">
    <property type="entry name" value="UPF0331 PROTEIN MJ0127"/>
    <property type="match status" value="1"/>
</dbReference>
<accession>A0A1Q8QX35</accession>
<evidence type="ECO:0000256" key="4">
    <source>
        <dbReference type="ARBA" id="ARBA00022741"/>
    </source>
</evidence>
<keyword evidence="8" id="KW-1185">Reference proteome</keyword>
<comment type="caution">
    <text evidence="7">The sequence shown here is derived from an EMBL/GenBank/DDBJ whole genome shotgun (WGS) entry which is preliminary data.</text>
</comment>
<dbReference type="EMBL" id="MLBF01000013">
    <property type="protein sequence ID" value="OLN31902.1"/>
    <property type="molecule type" value="Genomic_DNA"/>
</dbReference>
<sequence>MRRNRDGKLLELIFEEITDIECFTVGITENKFMLNKEKQKAVCLSFQNIGEYAKNISKGLKELHDEVEWAEIYGFRNIVAHEYSKVKMSQVWQMIEEDLPHLKRNLEKILRNLQNS</sequence>
<evidence type="ECO:0008006" key="9">
    <source>
        <dbReference type="Google" id="ProtNLM"/>
    </source>
</evidence>
<evidence type="ECO:0000256" key="2">
    <source>
        <dbReference type="ARBA" id="ARBA00022649"/>
    </source>
</evidence>
<dbReference type="InterPro" id="IPR037038">
    <property type="entry name" value="HepT-like_sf"/>
</dbReference>
<evidence type="ECO:0000256" key="6">
    <source>
        <dbReference type="ARBA" id="ARBA00024207"/>
    </source>
</evidence>
<evidence type="ECO:0000313" key="8">
    <source>
        <dbReference type="Proteomes" id="UP000186102"/>
    </source>
</evidence>
<evidence type="ECO:0000256" key="5">
    <source>
        <dbReference type="ARBA" id="ARBA00022801"/>
    </source>
</evidence>
<protein>
    <recommendedName>
        <fullName evidence="9">DUF86 domain-containing protein</fullName>
    </recommendedName>
</protein>
<dbReference type="STRING" id="1888891.DSOL_2197"/>
<keyword evidence="1" id="KW-0597">Phosphoprotein</keyword>
<keyword evidence="3" id="KW-0540">Nuclease</keyword>
<evidence type="ECO:0000256" key="3">
    <source>
        <dbReference type="ARBA" id="ARBA00022722"/>
    </source>
</evidence>
<name>A0A1Q8QX35_9FIRM</name>
<reference evidence="7 8" key="1">
    <citation type="submission" date="2016-09" db="EMBL/GenBank/DDBJ databases">
        <title>Complete genome of Desulfosporosinus sp. OL.</title>
        <authorList>
            <person name="Mardanov A."/>
            <person name="Beletsky A."/>
            <person name="Panova A."/>
            <person name="Karnachuk O."/>
            <person name="Ravin N."/>
        </authorList>
    </citation>
    <scope>NUCLEOTIDE SEQUENCE [LARGE SCALE GENOMIC DNA]</scope>
    <source>
        <strain evidence="7 8">OL</strain>
    </source>
</reference>
<organism evidence="7 8">
    <name type="scientific">Desulfosporosinus metallidurans</name>
    <dbReference type="NCBI Taxonomy" id="1888891"/>
    <lineage>
        <taxon>Bacteria</taxon>
        <taxon>Bacillati</taxon>
        <taxon>Bacillota</taxon>
        <taxon>Clostridia</taxon>
        <taxon>Eubacteriales</taxon>
        <taxon>Desulfitobacteriaceae</taxon>
        <taxon>Desulfosporosinus</taxon>
    </lineage>
</organism>
<dbReference type="RefSeq" id="WP_075364832.1">
    <property type="nucleotide sequence ID" value="NZ_MLBF01000013.1"/>
</dbReference>
<dbReference type="PANTHER" id="PTHR34139:SF1">
    <property type="entry name" value="RNASE MJ1380-RELATED"/>
    <property type="match status" value="1"/>
</dbReference>
<comment type="similarity">
    <text evidence="6">Belongs to the HepT RNase toxin family.</text>
</comment>
<gene>
    <name evidence="7" type="ORF">DSOL_2197</name>
</gene>